<reference evidence="1" key="1">
    <citation type="submission" date="2014-09" db="EMBL/GenBank/DDBJ databases">
        <authorList>
            <person name="Magalhaes I.L.F."/>
            <person name="Oliveira U."/>
            <person name="Santos F.R."/>
            <person name="Vidigal T.H.D.A."/>
            <person name="Brescovit A.D."/>
            <person name="Santos A.J."/>
        </authorList>
    </citation>
    <scope>NUCLEOTIDE SEQUENCE</scope>
    <source>
        <tissue evidence="1">Shoot tissue taken approximately 20 cm above the soil surface</tissue>
    </source>
</reference>
<name>A0A0A9LEK3_ARUDO</name>
<protein>
    <submittedName>
        <fullName evidence="1">Uncharacterized protein</fullName>
    </submittedName>
</protein>
<dbReference type="AlphaFoldDB" id="A0A0A9LEK3"/>
<organism evidence="1">
    <name type="scientific">Arundo donax</name>
    <name type="common">Giant reed</name>
    <name type="synonym">Donax arundinaceus</name>
    <dbReference type="NCBI Taxonomy" id="35708"/>
    <lineage>
        <taxon>Eukaryota</taxon>
        <taxon>Viridiplantae</taxon>
        <taxon>Streptophyta</taxon>
        <taxon>Embryophyta</taxon>
        <taxon>Tracheophyta</taxon>
        <taxon>Spermatophyta</taxon>
        <taxon>Magnoliopsida</taxon>
        <taxon>Liliopsida</taxon>
        <taxon>Poales</taxon>
        <taxon>Poaceae</taxon>
        <taxon>PACMAD clade</taxon>
        <taxon>Arundinoideae</taxon>
        <taxon>Arundineae</taxon>
        <taxon>Arundo</taxon>
    </lineage>
</organism>
<dbReference type="EMBL" id="GBRH01244196">
    <property type="protein sequence ID" value="JAD53699.1"/>
    <property type="molecule type" value="Transcribed_RNA"/>
</dbReference>
<proteinExistence type="predicted"/>
<sequence length="68" mass="7739">MFSLFTDVAIVFEDSVPHEFPSPMHMLSTEISPRYRTISALTGVFKGNIHFGTYSRIKCDMHDDLTLS</sequence>
<reference evidence="1" key="2">
    <citation type="journal article" date="2015" name="Data Brief">
        <title>Shoot transcriptome of the giant reed, Arundo donax.</title>
        <authorList>
            <person name="Barrero R.A."/>
            <person name="Guerrero F.D."/>
            <person name="Moolhuijzen P."/>
            <person name="Goolsby J.A."/>
            <person name="Tidwell J."/>
            <person name="Bellgard S.E."/>
            <person name="Bellgard M.I."/>
        </authorList>
    </citation>
    <scope>NUCLEOTIDE SEQUENCE</scope>
    <source>
        <tissue evidence="1">Shoot tissue taken approximately 20 cm above the soil surface</tissue>
    </source>
</reference>
<evidence type="ECO:0000313" key="1">
    <source>
        <dbReference type="EMBL" id="JAD53699.1"/>
    </source>
</evidence>
<accession>A0A0A9LEK3</accession>